<evidence type="ECO:0000259" key="1">
    <source>
        <dbReference type="Pfam" id="PF00561"/>
    </source>
</evidence>
<dbReference type="InterPro" id="IPR000073">
    <property type="entry name" value="AB_hydrolase_1"/>
</dbReference>
<evidence type="ECO:0000313" key="3">
    <source>
        <dbReference type="Proteomes" id="UP000327118"/>
    </source>
</evidence>
<dbReference type="Proteomes" id="UP000327118">
    <property type="component" value="Unassembled WGS sequence"/>
</dbReference>
<reference evidence="3" key="1">
    <citation type="submission" date="2019-04" db="EMBL/GenBank/DDBJ databases">
        <title>Friends and foes A comparative genomics studyof 23 Aspergillus species from section Flavi.</title>
        <authorList>
            <consortium name="DOE Joint Genome Institute"/>
            <person name="Kjaerbolling I."/>
            <person name="Vesth T."/>
            <person name="Frisvad J.C."/>
            <person name="Nybo J.L."/>
            <person name="Theobald S."/>
            <person name="Kildgaard S."/>
            <person name="Isbrandt T."/>
            <person name="Kuo A."/>
            <person name="Sato A."/>
            <person name="Lyhne E.K."/>
            <person name="Kogle M.E."/>
            <person name="Wiebenga A."/>
            <person name="Kun R.S."/>
            <person name="Lubbers R.J."/>
            <person name="Makela M.R."/>
            <person name="Barry K."/>
            <person name="Chovatia M."/>
            <person name="Clum A."/>
            <person name="Daum C."/>
            <person name="Haridas S."/>
            <person name="He G."/>
            <person name="LaButti K."/>
            <person name="Lipzen A."/>
            <person name="Mondo S."/>
            <person name="Riley R."/>
            <person name="Salamov A."/>
            <person name="Simmons B.A."/>
            <person name="Magnuson J.K."/>
            <person name="Henrissat B."/>
            <person name="Mortensen U.H."/>
            <person name="Larsen T.O."/>
            <person name="Devries R.P."/>
            <person name="Grigoriev I.V."/>
            <person name="Machida M."/>
            <person name="Baker S.E."/>
            <person name="Andersen M.R."/>
        </authorList>
    </citation>
    <scope>NUCLEOTIDE SEQUENCE [LARGE SCALE GENOMIC DNA]</scope>
    <source>
        <strain evidence="3">CBS 553.77</strain>
    </source>
</reference>
<organism evidence="2 3">
    <name type="scientific">Aspergillus coremiiformis</name>
    <dbReference type="NCBI Taxonomy" id="138285"/>
    <lineage>
        <taxon>Eukaryota</taxon>
        <taxon>Fungi</taxon>
        <taxon>Dikarya</taxon>
        <taxon>Ascomycota</taxon>
        <taxon>Pezizomycotina</taxon>
        <taxon>Eurotiomycetes</taxon>
        <taxon>Eurotiomycetidae</taxon>
        <taxon>Eurotiales</taxon>
        <taxon>Aspergillaceae</taxon>
        <taxon>Aspergillus</taxon>
        <taxon>Aspergillus subgen. Circumdati</taxon>
    </lineage>
</organism>
<protein>
    <submittedName>
        <fullName evidence="2">Alpha/Beta hydrolase protein</fullName>
    </submittedName>
</protein>
<keyword evidence="3" id="KW-1185">Reference proteome</keyword>
<name>A0A5N6ZCK6_9EURO</name>
<dbReference type="InterPro" id="IPR052370">
    <property type="entry name" value="Meta-cleavage_hydrolase"/>
</dbReference>
<dbReference type="PRINTS" id="PR00111">
    <property type="entry name" value="ABHYDROLASE"/>
</dbReference>
<dbReference type="SUPFAM" id="SSF53474">
    <property type="entry name" value="alpha/beta-Hydrolases"/>
    <property type="match status" value="1"/>
</dbReference>
<dbReference type="OrthoDB" id="408373at2759"/>
<dbReference type="Pfam" id="PF00561">
    <property type="entry name" value="Abhydrolase_1"/>
    <property type="match status" value="1"/>
</dbReference>
<dbReference type="Gene3D" id="3.40.50.1820">
    <property type="entry name" value="alpha/beta hydrolase"/>
    <property type="match status" value="1"/>
</dbReference>
<dbReference type="AlphaFoldDB" id="A0A5N6ZCK6"/>
<gene>
    <name evidence="2" type="ORF">BDV28DRAFT_130146</name>
</gene>
<dbReference type="PANTHER" id="PTHR43139:SF65">
    <property type="entry name" value="HYDROLASE FAMILY PROTEIN, PUTATIVE (AFU_ORTHOLOGUE AFUA_6G07060)-RELATED"/>
    <property type="match status" value="1"/>
</dbReference>
<proteinExistence type="predicted"/>
<dbReference type="InterPro" id="IPR029058">
    <property type="entry name" value="AB_hydrolase_fold"/>
</dbReference>
<feature type="domain" description="AB hydrolase-1" evidence="1">
    <location>
        <begin position="155"/>
        <end position="443"/>
    </location>
</feature>
<keyword evidence="2" id="KW-0378">Hydrolase</keyword>
<sequence>MIHGSFAFLVHFHSLGLFVDYRHIHTYTIDSKKKKNTHTHTHTQKRKVSIMVWYNQTVDALRDFFANHHTQLPLAVATGASMTVGLLLHFLLSDKHPQDSILHCPRVVAVSSSGLESENDGLPLPTDVFPGARDVLTPYGSMRVYEWGPVDGSKVLFVHGITTPCIALGGVAHALADQGCRVMLFDLFGRGYSDCPSDLPQDDRLFATQILLALSTSPISWTGAGSGNFCLVGYSLGGGIAASFAAFFPQLLSSLVLLAPAGLLRDSQISFQSRLLYSRGLIPERVLGFLVGRRLRAGPLTSPKRKNGKINAADALTEELPSQGGPSPQLLSRAYPHVTVPGAVKWQVDSHAGFVHAFMSSMRHGPILLQRQQKSWERLGEFLSTQSKLSPEEQRNNGLPSDKVLIMCGEHDPVIVKDELVPDATSALQGNVEFKYFNAGHEFPSTKYDDVARALLEILH</sequence>
<dbReference type="GO" id="GO:0016787">
    <property type="term" value="F:hydrolase activity"/>
    <property type="evidence" value="ECO:0007669"/>
    <property type="project" value="UniProtKB-KW"/>
</dbReference>
<dbReference type="GO" id="GO:0005783">
    <property type="term" value="C:endoplasmic reticulum"/>
    <property type="evidence" value="ECO:0007669"/>
    <property type="project" value="TreeGrafter"/>
</dbReference>
<dbReference type="PANTHER" id="PTHR43139">
    <property type="entry name" value="SI:DKEY-122A22.2"/>
    <property type="match status" value="1"/>
</dbReference>
<accession>A0A5N6ZCK6</accession>
<evidence type="ECO:0000313" key="2">
    <source>
        <dbReference type="EMBL" id="KAE8354893.1"/>
    </source>
</evidence>
<dbReference type="EMBL" id="ML739063">
    <property type="protein sequence ID" value="KAE8354893.1"/>
    <property type="molecule type" value="Genomic_DNA"/>
</dbReference>